<evidence type="ECO:0000313" key="3">
    <source>
        <dbReference type="Proteomes" id="UP000274772"/>
    </source>
</evidence>
<keyword evidence="3" id="KW-1185">Reference proteome</keyword>
<name>A0ABN5W4U4_9STAP</name>
<dbReference type="GeneID" id="58051585"/>
<evidence type="ECO:0000256" key="1">
    <source>
        <dbReference type="SAM" id="Coils"/>
    </source>
</evidence>
<reference evidence="2 3" key="1">
    <citation type="submission" date="2018-05" db="EMBL/GenBank/DDBJ databases">
        <title>Complete genome sequencing of three human clinical isolates of Staphylococcus caprae reveals virulence factors similar to those of S. epidermidis and S. capitis.</title>
        <authorList>
            <person name="Watanabe S."/>
            <person name="Cui L."/>
        </authorList>
    </citation>
    <scope>NUCLEOTIDE SEQUENCE [LARGE SCALE GENOMIC DNA]</scope>
    <source>
        <strain evidence="2 3">JMUB590</strain>
    </source>
</reference>
<proteinExistence type="predicted"/>
<accession>A0ABN5W4U4</accession>
<keyword evidence="1" id="KW-0175">Coiled coil</keyword>
<sequence>MNSDKSKQMFKEKERLRELKERMRAETQDMVLDAKSHVKREERLIEEMLHEINQAGQGIEEAFEGEASEAAIKSIDKIKQNNKTLDTNFHSLLNTFEID</sequence>
<organism evidence="2 3">
    <name type="scientific">Staphylococcus caprae</name>
    <dbReference type="NCBI Taxonomy" id="29380"/>
    <lineage>
        <taxon>Bacteria</taxon>
        <taxon>Bacillati</taxon>
        <taxon>Bacillota</taxon>
        <taxon>Bacilli</taxon>
        <taxon>Bacillales</taxon>
        <taxon>Staphylococcaceae</taxon>
        <taxon>Staphylococcus</taxon>
    </lineage>
</organism>
<evidence type="ECO:0000313" key="2">
    <source>
        <dbReference type="EMBL" id="BBD92898.1"/>
    </source>
</evidence>
<dbReference type="RefSeq" id="WP_037541348.1">
    <property type="nucleotide sequence ID" value="NZ_AP018586.1"/>
</dbReference>
<dbReference type="EMBL" id="AP018586">
    <property type="protein sequence ID" value="BBD92898.1"/>
    <property type="molecule type" value="Genomic_DNA"/>
</dbReference>
<dbReference type="Proteomes" id="UP000274772">
    <property type="component" value="Chromosome"/>
</dbReference>
<protein>
    <submittedName>
        <fullName evidence="2">Uncharacterized protein</fullName>
    </submittedName>
</protein>
<feature type="coiled-coil region" evidence="1">
    <location>
        <begin position="2"/>
        <end position="29"/>
    </location>
</feature>
<gene>
    <name evidence="2" type="ORF">JMUB590_1841</name>
</gene>